<dbReference type="SMART" id="SM00360">
    <property type="entry name" value="RRM"/>
    <property type="match status" value="1"/>
</dbReference>
<feature type="domain" description="RRM" evidence="4">
    <location>
        <begin position="113"/>
        <end position="190"/>
    </location>
</feature>
<dbReference type="EnsemblMetazoa" id="G6501.3">
    <property type="protein sequence ID" value="G6501.3:cds"/>
    <property type="gene ID" value="G6501"/>
</dbReference>
<dbReference type="OrthoDB" id="272703at2759"/>
<reference evidence="5" key="1">
    <citation type="submission" date="2022-08" db="UniProtKB">
        <authorList>
            <consortium name="EnsemblMetazoa"/>
        </authorList>
    </citation>
    <scope>IDENTIFICATION</scope>
    <source>
        <strain evidence="5">05x7-T-G4-1.051#20</strain>
    </source>
</reference>
<dbReference type="Pfam" id="PF00076">
    <property type="entry name" value="RRM_1"/>
    <property type="match status" value="1"/>
</dbReference>
<dbReference type="EnsemblMetazoa" id="G6501.1">
    <property type="protein sequence ID" value="G6501.1:cds"/>
    <property type="gene ID" value="G6501"/>
</dbReference>
<evidence type="ECO:0000256" key="3">
    <source>
        <dbReference type="SAM" id="MobiDB-lite"/>
    </source>
</evidence>
<evidence type="ECO:0000256" key="1">
    <source>
        <dbReference type="ARBA" id="ARBA00022884"/>
    </source>
</evidence>
<dbReference type="PROSITE" id="PS50102">
    <property type="entry name" value="RRM"/>
    <property type="match status" value="1"/>
</dbReference>
<dbReference type="PANTHER" id="PTHR23236:SF51">
    <property type="entry name" value="NUCLEOLAR PROTEIN 6"/>
    <property type="match status" value="1"/>
</dbReference>
<sequence>MSENKKTVVNNRKDRRKSWWSEQRKKEKKRDGLRKSTLTVRPAMYTETKIITQDEVTKPSALNHTKTKKKPKASPGDAKQVTKTNKIRPAKTEPQSEESPTTPSPSKLLPQKYVLFVGNLPYSVTKEQLEEHFRKTGGVKAVRIPKEKGTGKSKGFAYVEFKNRISHGIALRLHHTTLGGRKINVEFTSHGSGKNDQRKEKLKLKNLKLAKMKVPLKDS</sequence>
<dbReference type="InterPro" id="IPR000504">
    <property type="entry name" value="RRM_dom"/>
</dbReference>
<name>A0A8W8NNA7_MAGGI</name>
<dbReference type="PANTHER" id="PTHR23236">
    <property type="entry name" value="EUKARYOTIC TRANSLATION INITIATION FACTOR 4B/4H"/>
    <property type="match status" value="1"/>
</dbReference>
<feature type="compositionally biased region" description="Basic and acidic residues" evidence="3">
    <location>
        <begin position="17"/>
        <end position="34"/>
    </location>
</feature>
<dbReference type="GO" id="GO:0042274">
    <property type="term" value="P:ribosomal small subunit biogenesis"/>
    <property type="evidence" value="ECO:0007669"/>
    <property type="project" value="TreeGrafter"/>
</dbReference>
<dbReference type="GO" id="GO:0019843">
    <property type="term" value="F:rRNA binding"/>
    <property type="evidence" value="ECO:0007669"/>
    <property type="project" value="TreeGrafter"/>
</dbReference>
<keyword evidence="1 2" id="KW-0694">RNA-binding</keyword>
<evidence type="ECO:0000313" key="5">
    <source>
        <dbReference type="EnsemblMetazoa" id="G6501.3:cds"/>
    </source>
</evidence>
<feature type="region of interest" description="Disordered" evidence="3">
    <location>
        <begin position="1"/>
        <end position="108"/>
    </location>
</feature>
<evidence type="ECO:0000256" key="2">
    <source>
        <dbReference type="PROSITE-ProRule" id="PRU00176"/>
    </source>
</evidence>
<evidence type="ECO:0000313" key="6">
    <source>
        <dbReference type="Proteomes" id="UP000005408"/>
    </source>
</evidence>
<dbReference type="OMA" id="YMNALAM"/>
<dbReference type="CDD" id="cd12400">
    <property type="entry name" value="RRM_Nop6"/>
    <property type="match status" value="1"/>
</dbReference>
<proteinExistence type="predicted"/>
<dbReference type="AlphaFoldDB" id="A0A8W8NNA7"/>
<dbReference type="Gene3D" id="3.30.70.330">
    <property type="match status" value="1"/>
</dbReference>
<dbReference type="SUPFAM" id="SSF54928">
    <property type="entry name" value="RNA-binding domain, RBD"/>
    <property type="match status" value="1"/>
</dbReference>
<dbReference type="GO" id="GO:0005730">
    <property type="term" value="C:nucleolus"/>
    <property type="evidence" value="ECO:0007669"/>
    <property type="project" value="TreeGrafter"/>
</dbReference>
<dbReference type="Proteomes" id="UP000005408">
    <property type="component" value="Unassembled WGS sequence"/>
</dbReference>
<evidence type="ECO:0000259" key="4">
    <source>
        <dbReference type="PROSITE" id="PS50102"/>
    </source>
</evidence>
<feature type="compositionally biased region" description="Low complexity" evidence="3">
    <location>
        <begin position="97"/>
        <end position="106"/>
    </location>
</feature>
<dbReference type="InterPro" id="IPR012677">
    <property type="entry name" value="Nucleotide-bd_a/b_plait_sf"/>
</dbReference>
<organism evidence="5 6">
    <name type="scientific">Magallana gigas</name>
    <name type="common">Pacific oyster</name>
    <name type="synonym">Crassostrea gigas</name>
    <dbReference type="NCBI Taxonomy" id="29159"/>
    <lineage>
        <taxon>Eukaryota</taxon>
        <taxon>Metazoa</taxon>
        <taxon>Spiralia</taxon>
        <taxon>Lophotrochozoa</taxon>
        <taxon>Mollusca</taxon>
        <taxon>Bivalvia</taxon>
        <taxon>Autobranchia</taxon>
        <taxon>Pteriomorphia</taxon>
        <taxon>Ostreida</taxon>
        <taxon>Ostreoidea</taxon>
        <taxon>Ostreidae</taxon>
        <taxon>Magallana</taxon>
    </lineage>
</organism>
<keyword evidence="6" id="KW-1185">Reference proteome</keyword>
<accession>A0A8W8NNA7</accession>
<dbReference type="InterPro" id="IPR034228">
    <property type="entry name" value="Nop6_RRM"/>
</dbReference>
<dbReference type="EnsemblMetazoa" id="G6501.2">
    <property type="protein sequence ID" value="G6501.2:cds"/>
    <property type="gene ID" value="G6501"/>
</dbReference>
<dbReference type="InterPro" id="IPR035979">
    <property type="entry name" value="RBD_domain_sf"/>
</dbReference>
<protein>
    <recommendedName>
        <fullName evidence="4">RRM domain-containing protein</fullName>
    </recommendedName>
</protein>